<evidence type="ECO:0000256" key="5">
    <source>
        <dbReference type="ARBA" id="ARBA00022777"/>
    </source>
</evidence>
<dbReference type="CDD" id="cd02195">
    <property type="entry name" value="SelD"/>
    <property type="match status" value="1"/>
</dbReference>
<evidence type="ECO:0000256" key="6">
    <source>
        <dbReference type="ARBA" id="ARBA00022840"/>
    </source>
</evidence>
<dbReference type="InterPro" id="IPR016188">
    <property type="entry name" value="PurM-like_N"/>
</dbReference>
<keyword evidence="7 9" id="KW-0460">Magnesium</keyword>
<feature type="binding site" evidence="9">
    <location>
        <position position="89"/>
    </location>
    <ligand>
        <name>Mg(2+)</name>
        <dbReference type="ChEBI" id="CHEBI:18420"/>
    </ligand>
</feature>
<evidence type="ECO:0000256" key="9">
    <source>
        <dbReference type="HAMAP-Rule" id="MF_00625"/>
    </source>
</evidence>
<feature type="binding site" description="in other chain" evidence="9">
    <location>
        <position position="89"/>
    </location>
    <ligand>
        <name>ATP</name>
        <dbReference type="ChEBI" id="CHEBI:30616"/>
        <note>ligand shared between dimeric partners</note>
    </ligand>
</feature>
<dbReference type="PANTHER" id="PTHR10256:SF0">
    <property type="entry name" value="INACTIVE SELENIDE, WATER DIKINASE-LIKE PROTEIN-RELATED"/>
    <property type="match status" value="1"/>
</dbReference>
<dbReference type="Gene3D" id="3.30.1330.10">
    <property type="entry name" value="PurM-like, N-terminal domain"/>
    <property type="match status" value="1"/>
</dbReference>
<evidence type="ECO:0000256" key="8">
    <source>
        <dbReference type="ARBA" id="ARBA00023266"/>
    </source>
</evidence>
<feature type="binding site" evidence="9">
    <location>
        <position position="49"/>
    </location>
    <ligand>
        <name>Mg(2+)</name>
        <dbReference type="ChEBI" id="CHEBI:18420"/>
    </ligand>
</feature>
<dbReference type="InterPro" id="IPR036676">
    <property type="entry name" value="PurM-like_C_sf"/>
</dbReference>
<dbReference type="RefSeq" id="WP_283712279.1">
    <property type="nucleotide sequence ID" value="NZ_JASJEW010000001.1"/>
</dbReference>
<feature type="active site" evidence="9">
    <location>
        <position position="16"/>
    </location>
</feature>
<dbReference type="InterPro" id="IPR004536">
    <property type="entry name" value="SPS/SelD"/>
</dbReference>
<feature type="binding site" description="in other chain" evidence="9">
    <location>
        <position position="19"/>
    </location>
    <ligand>
        <name>ATP</name>
        <dbReference type="ChEBI" id="CHEBI:30616"/>
        <note>ligand shared between dimeric partners</note>
    </ligand>
</feature>
<dbReference type="SUPFAM" id="SSF56042">
    <property type="entry name" value="PurM C-terminal domain-like"/>
    <property type="match status" value="1"/>
</dbReference>
<feature type="domain" description="PurM-like N-terminal" evidence="10">
    <location>
        <begin position="48"/>
        <end position="154"/>
    </location>
</feature>
<feature type="domain" description="PurM-like C-terminal" evidence="11">
    <location>
        <begin position="166"/>
        <end position="341"/>
    </location>
</feature>
<keyword evidence="3 9" id="KW-0479">Metal-binding</keyword>
<comment type="subunit">
    <text evidence="9">Homodimer.</text>
</comment>
<keyword evidence="5 9" id="KW-0418">Kinase</keyword>
<dbReference type="SUPFAM" id="SSF55326">
    <property type="entry name" value="PurM N-terminal domain-like"/>
    <property type="match status" value="1"/>
</dbReference>
<dbReference type="Pfam" id="PF00586">
    <property type="entry name" value="AIRS"/>
    <property type="match status" value="1"/>
</dbReference>
<dbReference type="InterPro" id="IPR010918">
    <property type="entry name" value="PurM-like_C_dom"/>
</dbReference>
<feature type="binding site" evidence="9">
    <location>
        <begin position="136"/>
        <end position="138"/>
    </location>
    <ligand>
        <name>ATP</name>
        <dbReference type="ChEBI" id="CHEBI:30616"/>
        <note>ligand shared between dimeric partners</note>
    </ligand>
</feature>
<evidence type="ECO:0000259" key="11">
    <source>
        <dbReference type="Pfam" id="PF02769"/>
    </source>
</evidence>
<protein>
    <recommendedName>
        <fullName evidence="9">Selenide, water dikinase</fullName>
        <ecNumber evidence="9">2.7.9.3</ecNumber>
    </recommendedName>
    <alternativeName>
        <fullName evidence="9">Selenium donor protein</fullName>
    </alternativeName>
    <alternativeName>
        <fullName evidence="9">Selenophosphate synthase</fullName>
    </alternativeName>
</protein>
<dbReference type="EMBL" id="JASJEX010000001">
    <property type="protein sequence ID" value="MDJ1128635.1"/>
    <property type="molecule type" value="Genomic_DNA"/>
</dbReference>
<keyword evidence="8 9" id="KW-0711">Selenium</keyword>
<feature type="binding site" description="in other chain" evidence="9">
    <location>
        <position position="66"/>
    </location>
    <ligand>
        <name>ATP</name>
        <dbReference type="ChEBI" id="CHEBI:30616"/>
        <note>ligand shared between dimeric partners</note>
    </ligand>
</feature>
<gene>
    <name evidence="9 12" type="primary">selD</name>
    <name evidence="12" type="ORF">QJ043_00850</name>
</gene>
<dbReference type="GO" id="GO:0004756">
    <property type="term" value="F:selenide, water dikinase activity"/>
    <property type="evidence" value="ECO:0007669"/>
    <property type="project" value="UniProtKB-EC"/>
</dbReference>
<dbReference type="Pfam" id="PF02769">
    <property type="entry name" value="AIRS_C"/>
    <property type="match status" value="1"/>
</dbReference>
<evidence type="ECO:0000256" key="2">
    <source>
        <dbReference type="ARBA" id="ARBA00022679"/>
    </source>
</evidence>
<dbReference type="Gene3D" id="3.90.650.10">
    <property type="entry name" value="PurM-like C-terminal domain"/>
    <property type="match status" value="1"/>
</dbReference>
<comment type="caution">
    <text evidence="12">The sequence shown here is derived from an EMBL/GenBank/DDBJ whole genome shotgun (WGS) entry which is preliminary data.</text>
</comment>
<dbReference type="PIRSF" id="PIRSF036407">
    <property type="entry name" value="Selenphspht_syn"/>
    <property type="match status" value="1"/>
</dbReference>
<evidence type="ECO:0000313" key="12">
    <source>
        <dbReference type="EMBL" id="MDJ1128635.1"/>
    </source>
</evidence>
<name>A0ABT6ZHV7_9ACTN</name>
<comment type="catalytic activity">
    <reaction evidence="9">
        <text>hydrogenselenide + ATP + H2O = selenophosphate + AMP + phosphate + 2 H(+)</text>
        <dbReference type="Rhea" id="RHEA:18737"/>
        <dbReference type="ChEBI" id="CHEBI:15377"/>
        <dbReference type="ChEBI" id="CHEBI:15378"/>
        <dbReference type="ChEBI" id="CHEBI:16144"/>
        <dbReference type="ChEBI" id="CHEBI:29317"/>
        <dbReference type="ChEBI" id="CHEBI:30616"/>
        <dbReference type="ChEBI" id="CHEBI:43474"/>
        <dbReference type="ChEBI" id="CHEBI:456215"/>
        <dbReference type="EC" id="2.7.9.3"/>
    </reaction>
</comment>
<dbReference type="Proteomes" id="UP001431693">
    <property type="component" value="Unassembled WGS sequence"/>
</dbReference>
<keyword evidence="13" id="KW-1185">Reference proteome</keyword>
<evidence type="ECO:0000256" key="1">
    <source>
        <dbReference type="ARBA" id="ARBA00008026"/>
    </source>
</evidence>
<evidence type="ECO:0000313" key="13">
    <source>
        <dbReference type="Proteomes" id="UP001431693"/>
    </source>
</evidence>
<feature type="binding site" evidence="9">
    <location>
        <position position="224"/>
    </location>
    <ligand>
        <name>Mg(2+)</name>
        <dbReference type="ChEBI" id="CHEBI:18420"/>
    </ligand>
</feature>
<dbReference type="InterPro" id="IPR023061">
    <property type="entry name" value="SelD_I"/>
</dbReference>
<dbReference type="EC" id="2.7.9.3" evidence="9"/>
<comment type="cofactor">
    <cofactor evidence="9">
        <name>Mg(2+)</name>
        <dbReference type="ChEBI" id="CHEBI:18420"/>
    </cofactor>
    <text evidence="9">Binds 1 Mg(2+) ion per monomer.</text>
</comment>
<organism evidence="12 13">
    <name type="scientific">Kribbibacterium absianum</name>
    <dbReference type="NCBI Taxonomy" id="3044210"/>
    <lineage>
        <taxon>Bacteria</taxon>
        <taxon>Bacillati</taxon>
        <taxon>Actinomycetota</taxon>
        <taxon>Coriobacteriia</taxon>
        <taxon>Coriobacteriales</taxon>
        <taxon>Kribbibacteriaceae</taxon>
        <taxon>Kribbibacterium</taxon>
    </lineage>
</organism>
<dbReference type="NCBIfam" id="TIGR00476">
    <property type="entry name" value="selD"/>
    <property type="match status" value="1"/>
</dbReference>
<evidence type="ECO:0000256" key="7">
    <source>
        <dbReference type="ARBA" id="ARBA00022842"/>
    </source>
</evidence>
<accession>A0ABT6ZHV7</accession>
<evidence type="ECO:0000256" key="3">
    <source>
        <dbReference type="ARBA" id="ARBA00022723"/>
    </source>
</evidence>
<comment type="similarity">
    <text evidence="1 9">Belongs to the selenophosphate synthase 1 family. Class I subfamily.</text>
</comment>
<proteinExistence type="inferred from homology"/>
<dbReference type="HAMAP" id="MF_00625">
    <property type="entry name" value="SelD"/>
    <property type="match status" value="1"/>
</dbReference>
<reference evidence="12" key="1">
    <citation type="submission" date="2023-05" db="EMBL/GenBank/DDBJ databases">
        <title>[olsenella] sp. nov., isolated from a pig farm feces dump.</title>
        <authorList>
            <person name="Chang Y.-H."/>
        </authorList>
    </citation>
    <scope>NUCLEOTIDE SEQUENCE</scope>
    <source>
        <strain evidence="12">YH-ols2217</strain>
    </source>
</reference>
<evidence type="ECO:0000259" key="10">
    <source>
        <dbReference type="Pfam" id="PF00586"/>
    </source>
</evidence>
<comment type="function">
    <text evidence="9">Synthesizes selenophosphate from selenide and ATP.</text>
</comment>
<dbReference type="NCBIfam" id="NF002098">
    <property type="entry name" value="PRK00943.1"/>
    <property type="match status" value="1"/>
</dbReference>
<keyword evidence="6 9" id="KW-0067">ATP-binding</keyword>
<keyword evidence="4 9" id="KW-0547">Nucleotide-binding</keyword>
<keyword evidence="2 9" id="KW-0808">Transferase</keyword>
<sequence length="348" mass="36420">MADKIKLTKLAECAGCGAKVGAGTLASLLKGIDVHEDPNLLVGFDTADDAAVYKVTDDLAIVETLDFFPPIADDPYKYGAIAAANALSDVYAMGGEPKVALNIMAVPEDMPREVVHGILRGGYEKVYEAGASIVGGHSIFDEEPKYGLSVTGFVDPARMWTNDGAQAGDVLVYTKPLGIGVAVTAAKAELASDEVVSAAEDAMMALNRWPADVAQGFTVHGATDVTGFGVMGHVLEMANGADVSIDVDTGAFELLSDDVLAWARMGLLPAGMYRNRRYAEAYVDAADVDRALVDVLFCPETSGGLLFSVPADEADAFVAALKADDRVCCAEVVGTVAPADGDVRIRLH</sequence>
<evidence type="ECO:0000256" key="4">
    <source>
        <dbReference type="ARBA" id="ARBA00022741"/>
    </source>
</evidence>
<feature type="binding site" description="in other chain" evidence="9">
    <location>
        <begin position="46"/>
        <end position="48"/>
    </location>
    <ligand>
        <name>ATP</name>
        <dbReference type="ChEBI" id="CHEBI:30616"/>
        <note>ligand shared between dimeric partners</note>
    </ligand>
</feature>
<dbReference type="InterPro" id="IPR036921">
    <property type="entry name" value="PurM-like_N_sf"/>
</dbReference>
<feature type="site" description="Important for catalytic activity" evidence="9">
    <location>
        <position position="19"/>
    </location>
</feature>
<dbReference type="PANTHER" id="PTHR10256">
    <property type="entry name" value="SELENIDE, WATER DIKINASE"/>
    <property type="match status" value="1"/>
</dbReference>